<name>A0A2D4JDY7_MICLE</name>
<evidence type="ECO:0000313" key="1">
    <source>
        <dbReference type="EMBL" id="LAA94712.1"/>
    </source>
</evidence>
<dbReference type="AlphaFoldDB" id="A0A2D4JDY7"/>
<dbReference type="EMBL" id="IACK01173195">
    <property type="protein sequence ID" value="LAA94712.1"/>
    <property type="molecule type" value="Transcribed_RNA"/>
</dbReference>
<organism evidence="1">
    <name type="scientific">Micrurus lemniscatus lemniscatus</name>
    <dbReference type="NCBI Taxonomy" id="129467"/>
    <lineage>
        <taxon>Eukaryota</taxon>
        <taxon>Metazoa</taxon>
        <taxon>Chordata</taxon>
        <taxon>Craniata</taxon>
        <taxon>Vertebrata</taxon>
        <taxon>Euteleostomi</taxon>
        <taxon>Lepidosauria</taxon>
        <taxon>Squamata</taxon>
        <taxon>Bifurcata</taxon>
        <taxon>Unidentata</taxon>
        <taxon>Episquamata</taxon>
        <taxon>Toxicofera</taxon>
        <taxon>Serpentes</taxon>
        <taxon>Colubroidea</taxon>
        <taxon>Elapidae</taxon>
        <taxon>Elapinae</taxon>
        <taxon>Micrurus</taxon>
    </lineage>
</organism>
<reference evidence="1" key="1">
    <citation type="submission" date="2017-07" db="EMBL/GenBank/DDBJ databases">
        <authorList>
            <person name="Mikheyev A."/>
            <person name="Grau M."/>
        </authorList>
    </citation>
    <scope>NUCLEOTIDE SEQUENCE</scope>
    <source>
        <tissue evidence="1">Venom_gland</tissue>
    </source>
</reference>
<sequence>MEARSTVEPKEAVTSRVAGTVKRLGFVQLTLPITGCEIDALSTSGLLLAVLDCAGGAGCSCALAALLVAAGFGAGESAGEKGAELEGKTLFGLVLFPKSAMSNVAP</sequence>
<accession>A0A2D4JDY7</accession>
<protein>
    <submittedName>
        <fullName evidence="1">Uncharacterized protein</fullName>
    </submittedName>
</protein>
<reference evidence="1" key="2">
    <citation type="submission" date="2017-11" db="EMBL/GenBank/DDBJ databases">
        <title>Coralsnake Venomics: Analyses of Venom Gland Transcriptomes and Proteomes of Six Brazilian Taxa.</title>
        <authorList>
            <person name="Aird S.D."/>
            <person name="Jorge da Silva N."/>
            <person name="Qiu L."/>
            <person name="Villar-Briones A."/>
            <person name="Aparecida-Saddi V."/>
            <person name="Campos-Telles M.P."/>
            <person name="Grau M."/>
            <person name="Mikheyev A.S."/>
        </authorList>
    </citation>
    <scope>NUCLEOTIDE SEQUENCE</scope>
    <source>
        <tissue evidence="1">Venom_gland</tissue>
    </source>
</reference>
<proteinExistence type="predicted"/>